<keyword evidence="1" id="KW-0472">Membrane</keyword>
<gene>
    <name evidence="2" type="ORF">QTP81_00330</name>
</gene>
<keyword evidence="1" id="KW-1133">Transmembrane helix</keyword>
<feature type="transmembrane region" description="Helical" evidence="1">
    <location>
        <begin position="55"/>
        <end position="73"/>
    </location>
</feature>
<dbReference type="EMBL" id="JAUCBP010000001">
    <property type="protein sequence ID" value="MDM7859047.1"/>
    <property type="molecule type" value="Genomic_DNA"/>
</dbReference>
<accession>A0ABT7SS83</accession>
<dbReference type="Proteomes" id="UP001234343">
    <property type="component" value="Unassembled WGS sequence"/>
</dbReference>
<evidence type="ECO:0000256" key="1">
    <source>
        <dbReference type="SAM" id="Phobius"/>
    </source>
</evidence>
<organism evidence="2 3">
    <name type="scientific">Alteromonas arenosi</name>
    <dbReference type="NCBI Taxonomy" id="3055817"/>
    <lineage>
        <taxon>Bacteria</taxon>
        <taxon>Pseudomonadati</taxon>
        <taxon>Pseudomonadota</taxon>
        <taxon>Gammaproteobacteria</taxon>
        <taxon>Alteromonadales</taxon>
        <taxon>Alteromonadaceae</taxon>
        <taxon>Alteromonas/Salinimonas group</taxon>
        <taxon>Alteromonas</taxon>
    </lineage>
</organism>
<proteinExistence type="predicted"/>
<name>A0ABT7SS83_9ALTE</name>
<evidence type="ECO:0000313" key="2">
    <source>
        <dbReference type="EMBL" id="MDM7859047.1"/>
    </source>
</evidence>
<reference evidence="2 3" key="1">
    <citation type="submission" date="2023-06" db="EMBL/GenBank/DDBJ databases">
        <title>Alteromonas sp. ASW11-36 isolated from intertidal sand.</title>
        <authorList>
            <person name="Li Y."/>
        </authorList>
    </citation>
    <scope>NUCLEOTIDE SEQUENCE [LARGE SCALE GENOMIC DNA]</scope>
    <source>
        <strain evidence="2 3">ASW11-36</strain>
    </source>
</reference>
<feature type="transmembrane region" description="Helical" evidence="1">
    <location>
        <begin position="22"/>
        <end position="43"/>
    </location>
</feature>
<keyword evidence="1" id="KW-0812">Transmembrane</keyword>
<comment type="caution">
    <text evidence="2">The sequence shown here is derived from an EMBL/GenBank/DDBJ whole genome shotgun (WGS) entry which is preliminary data.</text>
</comment>
<keyword evidence="3" id="KW-1185">Reference proteome</keyword>
<dbReference type="RefSeq" id="WP_289362942.1">
    <property type="nucleotide sequence ID" value="NZ_JAUCBP010000001.1"/>
</dbReference>
<evidence type="ECO:0008006" key="4">
    <source>
        <dbReference type="Google" id="ProtNLM"/>
    </source>
</evidence>
<sequence>MAKLSKDVIYEFVKTRQQRSRLFVNMAIMCLLYNLGLSLYVKFGSVEIPESFRLIAYWVFSVASLVFFYIAYWHRKHPATYRALVTKERLIVEYPQSEQWSFNIAIEDIERFESRQSLSHAGSGVMQTGVLLSDGRFYSIPVNYGLNLGKLHKAIKTIRPELEFPTKVNKRIEGFLAKDYDR</sequence>
<protein>
    <recommendedName>
        <fullName evidence="4">DUF304 domain-containing protein</fullName>
    </recommendedName>
</protein>
<evidence type="ECO:0000313" key="3">
    <source>
        <dbReference type="Proteomes" id="UP001234343"/>
    </source>
</evidence>